<dbReference type="Gene3D" id="2.40.420.20">
    <property type="match status" value="1"/>
</dbReference>
<dbReference type="Pfam" id="PF25944">
    <property type="entry name" value="Beta-barrel_RND"/>
    <property type="match status" value="1"/>
</dbReference>
<accession>A0A4Q0XMC6</accession>
<dbReference type="RefSeq" id="WP_128997024.1">
    <property type="nucleotide sequence ID" value="NZ_PDKN01000010.1"/>
</dbReference>
<organism evidence="8 9">
    <name type="scientific">Candidatus Marinarcus aquaticus</name>
    <dbReference type="NCBI Taxonomy" id="2044504"/>
    <lineage>
        <taxon>Bacteria</taxon>
        <taxon>Pseudomonadati</taxon>
        <taxon>Campylobacterota</taxon>
        <taxon>Epsilonproteobacteria</taxon>
        <taxon>Campylobacterales</taxon>
        <taxon>Arcobacteraceae</taxon>
        <taxon>Candidatus Marinarcus</taxon>
    </lineage>
</organism>
<dbReference type="InterPro" id="IPR006143">
    <property type="entry name" value="RND_pump_MFP"/>
</dbReference>
<dbReference type="NCBIfam" id="TIGR01730">
    <property type="entry name" value="RND_mfp"/>
    <property type="match status" value="1"/>
</dbReference>
<dbReference type="SUPFAM" id="SSF111369">
    <property type="entry name" value="HlyD-like secretion proteins"/>
    <property type="match status" value="1"/>
</dbReference>
<keyword evidence="9" id="KW-1185">Reference proteome</keyword>
<dbReference type="GO" id="GO:0005886">
    <property type="term" value="C:plasma membrane"/>
    <property type="evidence" value="ECO:0007669"/>
    <property type="project" value="TreeGrafter"/>
</dbReference>
<comment type="similarity">
    <text evidence="2">Belongs to the membrane fusion protein (MFP) (TC 8.A.1) family.</text>
</comment>
<evidence type="ECO:0000313" key="9">
    <source>
        <dbReference type="Proteomes" id="UP000290657"/>
    </source>
</evidence>
<evidence type="ECO:0000256" key="2">
    <source>
        <dbReference type="ARBA" id="ARBA00009477"/>
    </source>
</evidence>
<dbReference type="Gene3D" id="1.10.287.470">
    <property type="entry name" value="Helix hairpin bin"/>
    <property type="match status" value="1"/>
</dbReference>
<evidence type="ECO:0000259" key="6">
    <source>
        <dbReference type="Pfam" id="PF25944"/>
    </source>
</evidence>
<evidence type="ECO:0000259" key="4">
    <source>
        <dbReference type="Pfam" id="PF25876"/>
    </source>
</evidence>
<feature type="domain" description="Multidrug resistance protein MdtA-like C-terminal permuted SH3" evidence="7">
    <location>
        <begin position="289"/>
        <end position="347"/>
    </location>
</feature>
<name>A0A4Q0XMC6_9BACT</name>
<dbReference type="InterPro" id="IPR058625">
    <property type="entry name" value="MdtA-like_BSH"/>
</dbReference>
<keyword evidence="3" id="KW-0175">Coiled coil</keyword>
<dbReference type="Pfam" id="PF25876">
    <property type="entry name" value="HH_MFP_RND"/>
    <property type="match status" value="1"/>
</dbReference>
<dbReference type="InterPro" id="IPR058624">
    <property type="entry name" value="MdtA-like_HH"/>
</dbReference>
<dbReference type="GO" id="GO:0022857">
    <property type="term" value="F:transmembrane transporter activity"/>
    <property type="evidence" value="ECO:0007669"/>
    <property type="project" value="InterPro"/>
</dbReference>
<dbReference type="GO" id="GO:0030313">
    <property type="term" value="C:cell envelope"/>
    <property type="evidence" value="ECO:0007669"/>
    <property type="project" value="UniProtKB-SubCell"/>
</dbReference>
<dbReference type="InterPro" id="IPR058626">
    <property type="entry name" value="MdtA-like_b-barrel"/>
</dbReference>
<evidence type="ECO:0000259" key="7">
    <source>
        <dbReference type="Pfam" id="PF25967"/>
    </source>
</evidence>
<gene>
    <name evidence="8" type="ORF">CRV04_11615</name>
</gene>
<feature type="domain" description="Multidrug resistance protein MdtA-like alpha-helical hairpin" evidence="4">
    <location>
        <begin position="105"/>
        <end position="160"/>
    </location>
</feature>
<comment type="subcellular location">
    <subcellularLocation>
        <location evidence="1">Cell envelope</location>
    </subcellularLocation>
</comment>
<evidence type="ECO:0000259" key="5">
    <source>
        <dbReference type="Pfam" id="PF25917"/>
    </source>
</evidence>
<dbReference type="PANTHER" id="PTHR30158">
    <property type="entry name" value="ACRA/E-RELATED COMPONENT OF DRUG EFFLUX TRANSPORTER"/>
    <property type="match status" value="1"/>
</dbReference>
<dbReference type="Gene3D" id="2.40.30.170">
    <property type="match status" value="1"/>
</dbReference>
<dbReference type="EMBL" id="PDKN01000010">
    <property type="protein sequence ID" value="RXJ54434.1"/>
    <property type="molecule type" value="Genomic_DNA"/>
</dbReference>
<evidence type="ECO:0000256" key="3">
    <source>
        <dbReference type="SAM" id="Coils"/>
    </source>
</evidence>
<dbReference type="Pfam" id="PF25917">
    <property type="entry name" value="BSH_RND"/>
    <property type="match status" value="1"/>
</dbReference>
<evidence type="ECO:0000313" key="8">
    <source>
        <dbReference type="EMBL" id="RXJ54434.1"/>
    </source>
</evidence>
<proteinExistence type="inferred from homology"/>
<dbReference type="AlphaFoldDB" id="A0A4Q0XMC6"/>
<dbReference type="Proteomes" id="UP000290657">
    <property type="component" value="Unassembled WGS sequence"/>
</dbReference>
<dbReference type="Pfam" id="PF25967">
    <property type="entry name" value="RND-MFP_C"/>
    <property type="match status" value="1"/>
</dbReference>
<dbReference type="InterPro" id="IPR058627">
    <property type="entry name" value="MdtA-like_C"/>
</dbReference>
<dbReference type="OrthoDB" id="9772050at2"/>
<dbReference type="PROSITE" id="PS51257">
    <property type="entry name" value="PROKAR_LIPOPROTEIN"/>
    <property type="match status" value="1"/>
</dbReference>
<comment type="caution">
    <text evidence="8">The sequence shown here is derived from an EMBL/GenBank/DDBJ whole genome shotgun (WGS) entry which is preliminary data.</text>
</comment>
<dbReference type="PANTHER" id="PTHR30158:SF24">
    <property type="entry name" value="HLYD FAMILY SECRETION PROTEIN"/>
    <property type="match status" value="1"/>
</dbReference>
<dbReference type="Gene3D" id="2.40.50.100">
    <property type="match status" value="1"/>
</dbReference>
<evidence type="ECO:0000256" key="1">
    <source>
        <dbReference type="ARBA" id="ARBA00004196"/>
    </source>
</evidence>
<feature type="coiled-coil region" evidence="3">
    <location>
        <begin position="104"/>
        <end position="131"/>
    </location>
</feature>
<dbReference type="GO" id="GO:0046677">
    <property type="term" value="P:response to antibiotic"/>
    <property type="evidence" value="ECO:0007669"/>
    <property type="project" value="TreeGrafter"/>
</dbReference>
<reference evidence="8 9" key="1">
    <citation type="submission" date="2017-10" db="EMBL/GenBank/DDBJ databases">
        <title>Genomics of the genus Arcobacter.</title>
        <authorList>
            <person name="Perez-Cataluna A."/>
            <person name="Figueras M.J."/>
        </authorList>
    </citation>
    <scope>NUCLEOTIDE SEQUENCE [LARGE SCALE GENOMIC DNA]</scope>
    <source>
        <strain evidence="8 9">CECT 8987</strain>
    </source>
</reference>
<protein>
    <submittedName>
        <fullName evidence="8">Efflux transporter periplasmic adaptor subunit</fullName>
    </submittedName>
</protein>
<sequence length="365" mass="39911">MITQKKCLLVGSKLLITTTLILGFTACSDEQKKPQNATAQNAGLPVQVFSVKNEKVTTTKSYPALIKPFEEADVNARVQGILKKKHFKEGEFVHKGQLLYTIEQDTYKANLDQAQANYNKANKDYKRAQALLESKAISVQDYDAYVYTYEDAKAKLTQAKIEYGYTTVTSPIDGIAGIKKSDIGDLVGSNDDNSLLITITAIDPVHVEFSLTKDDISSFLSQIRAGKSEIAIENGGHKVTGGMIDYIAPKLDSQTDTLLLRAKFENTNNELIVGNFTKVEISNLSLGDVFVVPENAVLKTAQANIVYVIDANGIAKVRPVLTGDLVTKGIVIKDGIKANEQIVISNLAKLRPDTKVQIVNKAKQL</sequence>
<feature type="domain" description="Multidrug resistance protein MdtA-like barrel-sandwich hybrid" evidence="5">
    <location>
        <begin position="71"/>
        <end position="198"/>
    </location>
</feature>
<feature type="domain" description="Multidrug resistance protein MdtA-like beta-barrel" evidence="6">
    <location>
        <begin position="204"/>
        <end position="282"/>
    </location>
</feature>